<dbReference type="VEuPathDB" id="TriTrypDB:BSAL_34310"/>
<name>A0A0S4JJX8_BODSA</name>
<evidence type="ECO:0000313" key="2">
    <source>
        <dbReference type="EMBL" id="CUG91823.1"/>
    </source>
</evidence>
<gene>
    <name evidence="2" type="ORF">BSAL_34310</name>
</gene>
<dbReference type="Proteomes" id="UP000051952">
    <property type="component" value="Unassembled WGS sequence"/>
</dbReference>
<dbReference type="AlphaFoldDB" id="A0A0S4JJX8"/>
<organism evidence="2 3">
    <name type="scientific">Bodo saltans</name>
    <name type="common">Flagellated protozoan</name>
    <dbReference type="NCBI Taxonomy" id="75058"/>
    <lineage>
        <taxon>Eukaryota</taxon>
        <taxon>Discoba</taxon>
        <taxon>Euglenozoa</taxon>
        <taxon>Kinetoplastea</taxon>
        <taxon>Metakinetoplastina</taxon>
        <taxon>Eubodonida</taxon>
        <taxon>Bodonidae</taxon>
        <taxon>Bodo</taxon>
    </lineage>
</organism>
<accession>A0A0S4JJX8</accession>
<keyword evidence="1" id="KW-0472">Membrane</keyword>
<evidence type="ECO:0000256" key="1">
    <source>
        <dbReference type="SAM" id="Phobius"/>
    </source>
</evidence>
<evidence type="ECO:0000313" key="3">
    <source>
        <dbReference type="Proteomes" id="UP000051952"/>
    </source>
</evidence>
<dbReference type="EMBL" id="CYKH01001973">
    <property type="protein sequence ID" value="CUG91823.1"/>
    <property type="molecule type" value="Genomic_DNA"/>
</dbReference>
<dbReference type="OMA" id="YKSFAIP"/>
<protein>
    <submittedName>
        <fullName evidence="2">Membrane-associated protein, putative</fullName>
    </submittedName>
</protein>
<dbReference type="OrthoDB" id="271663at2759"/>
<sequence length="334" mass="37448">MLCRTLPRVCQQAAAAAAAATSGIPHSAFATDAERNAAAAASSSTGHAPVFPPFEYKMRARYSPLFASRNLSDFMFSKGDQIMSVACTYTHEPSQVQVTLIPLVHYAHPQFFQQVDSLCCQHDSVLMEGRVPNTGAPHSTLVPPRSYEERVRPIDEEDSEGWEPHDAQRYWQPFSWGVKGSPKFTVIHAADRYDYERLPWWASLRFNIPLVGSYAREKHCMDMISPLVGNGYKSFAVPWGAAHAPIFHDMLTDHGFEQTSMCTLIVWSKIDGDRSSAEWTRMDTKLRFLGMRTAILQTFALIAVLIVASPHLIGFTSQTEEDESNAYTRRQRNG</sequence>
<feature type="transmembrane region" description="Helical" evidence="1">
    <location>
        <begin position="294"/>
        <end position="313"/>
    </location>
</feature>
<keyword evidence="3" id="KW-1185">Reference proteome</keyword>
<reference evidence="3" key="1">
    <citation type="submission" date="2015-09" db="EMBL/GenBank/DDBJ databases">
        <authorList>
            <consortium name="Pathogen Informatics"/>
        </authorList>
    </citation>
    <scope>NUCLEOTIDE SEQUENCE [LARGE SCALE GENOMIC DNA]</scope>
    <source>
        <strain evidence="3">Lake Konstanz</strain>
    </source>
</reference>
<keyword evidence="1" id="KW-0812">Transmembrane</keyword>
<proteinExistence type="predicted"/>
<keyword evidence="1" id="KW-1133">Transmembrane helix</keyword>